<feature type="transmembrane region" description="Helical" evidence="1">
    <location>
        <begin position="6"/>
        <end position="30"/>
    </location>
</feature>
<dbReference type="SUPFAM" id="SSF57997">
    <property type="entry name" value="Tropomyosin"/>
    <property type="match status" value="1"/>
</dbReference>
<evidence type="ECO:0008006" key="3">
    <source>
        <dbReference type="Google" id="ProtNLM"/>
    </source>
</evidence>
<accession>A0A0F9D5T9</accession>
<name>A0A0F9D5T9_9ZZZZ</name>
<gene>
    <name evidence="2" type="ORF">LCGC14_2528570</name>
</gene>
<protein>
    <recommendedName>
        <fullName evidence="3">DNA recombination protein RmuC</fullName>
    </recommendedName>
</protein>
<evidence type="ECO:0000256" key="1">
    <source>
        <dbReference type="SAM" id="Phobius"/>
    </source>
</evidence>
<proteinExistence type="predicted"/>
<keyword evidence="1" id="KW-1133">Transmembrane helix</keyword>
<dbReference type="EMBL" id="LAZR01040974">
    <property type="protein sequence ID" value="KKL13156.1"/>
    <property type="molecule type" value="Genomic_DNA"/>
</dbReference>
<keyword evidence="1" id="KW-0472">Membrane</keyword>
<reference evidence="2" key="1">
    <citation type="journal article" date="2015" name="Nature">
        <title>Complex archaea that bridge the gap between prokaryotes and eukaryotes.</title>
        <authorList>
            <person name="Spang A."/>
            <person name="Saw J.H."/>
            <person name="Jorgensen S.L."/>
            <person name="Zaremba-Niedzwiedzka K."/>
            <person name="Martijn J."/>
            <person name="Lind A.E."/>
            <person name="van Eijk R."/>
            <person name="Schleper C."/>
            <person name="Guy L."/>
            <person name="Ettema T.J."/>
        </authorList>
    </citation>
    <scope>NUCLEOTIDE SEQUENCE</scope>
</reference>
<organism evidence="2">
    <name type="scientific">marine sediment metagenome</name>
    <dbReference type="NCBI Taxonomy" id="412755"/>
    <lineage>
        <taxon>unclassified sequences</taxon>
        <taxon>metagenomes</taxon>
        <taxon>ecological metagenomes</taxon>
    </lineage>
</organism>
<sequence>METVLIVLIAILATAGTYTIVKIIYYRLVIIADQIKIKRKRIARIDILWNSVKHMDKQLSDIGKKTDTHQKTLNKIDREVDAFHKRIVKDFKALLSSKTNQLTKRLDIAFRRLNEMSASDTPYSTRVAMLEEKQKVYDTSLHTQALMIGDLQKTQGIQNDRFKKVMDLKNIKVKK</sequence>
<comment type="caution">
    <text evidence="2">The sequence shown here is derived from an EMBL/GenBank/DDBJ whole genome shotgun (WGS) entry which is preliminary data.</text>
</comment>
<dbReference type="AlphaFoldDB" id="A0A0F9D5T9"/>
<keyword evidence="1" id="KW-0812">Transmembrane</keyword>
<evidence type="ECO:0000313" key="2">
    <source>
        <dbReference type="EMBL" id="KKL13156.1"/>
    </source>
</evidence>